<evidence type="ECO:0000256" key="9">
    <source>
        <dbReference type="ARBA" id="ARBA00022729"/>
    </source>
</evidence>
<proteinExistence type="inferred from homology"/>
<keyword evidence="11" id="KW-0547">Nucleotide-binding</keyword>
<dbReference type="GO" id="GO:0016020">
    <property type="term" value="C:membrane"/>
    <property type="evidence" value="ECO:0007669"/>
    <property type="project" value="UniProtKB-SubCell"/>
</dbReference>
<evidence type="ECO:0000313" key="23">
    <source>
        <dbReference type="EMBL" id="KAK9207889.1"/>
    </source>
</evidence>
<dbReference type="InterPro" id="IPR001611">
    <property type="entry name" value="Leu-rich_rpt"/>
</dbReference>
<evidence type="ECO:0000256" key="10">
    <source>
        <dbReference type="ARBA" id="ARBA00022737"/>
    </source>
</evidence>
<dbReference type="GO" id="GO:0004674">
    <property type="term" value="F:protein serine/threonine kinase activity"/>
    <property type="evidence" value="ECO:0007669"/>
    <property type="project" value="UniProtKB-KW"/>
</dbReference>
<dbReference type="Pfam" id="PF11721">
    <property type="entry name" value="Malectin"/>
    <property type="match status" value="1"/>
</dbReference>
<evidence type="ECO:0000256" key="13">
    <source>
        <dbReference type="ARBA" id="ARBA00022989"/>
    </source>
</evidence>
<dbReference type="InterPro" id="IPR055414">
    <property type="entry name" value="LRR_R13L4/SHOC2-like"/>
</dbReference>
<keyword evidence="15" id="KW-0675">Receptor</keyword>
<keyword evidence="24" id="KW-1185">Reference proteome</keyword>
<dbReference type="SUPFAM" id="SSF52058">
    <property type="entry name" value="L domain-like"/>
    <property type="match status" value="1"/>
</dbReference>
<evidence type="ECO:0000256" key="18">
    <source>
        <dbReference type="ARBA" id="ARBA00048679"/>
    </source>
</evidence>
<evidence type="ECO:0000256" key="3">
    <source>
        <dbReference type="ARBA" id="ARBA00012513"/>
    </source>
</evidence>
<comment type="similarity">
    <text evidence="2">Belongs to the RLP family.</text>
</comment>
<keyword evidence="8 19" id="KW-0812">Transmembrane</keyword>
<dbReference type="GO" id="GO:0005524">
    <property type="term" value="F:ATP binding"/>
    <property type="evidence" value="ECO:0007669"/>
    <property type="project" value="UniProtKB-KW"/>
</dbReference>
<keyword evidence="14 19" id="KW-0472">Membrane</keyword>
<keyword evidence="7" id="KW-0808">Transferase</keyword>
<feature type="chain" id="PRO_5042968438" description="non-specific serine/threonine protein kinase" evidence="20">
    <location>
        <begin position="23"/>
        <end position="622"/>
    </location>
</feature>
<evidence type="ECO:0000259" key="22">
    <source>
        <dbReference type="Pfam" id="PF23598"/>
    </source>
</evidence>
<dbReference type="EC" id="2.7.11.1" evidence="3"/>
<keyword evidence="12" id="KW-0067">ATP-binding</keyword>
<dbReference type="AlphaFoldDB" id="A0AAP0MEY8"/>
<dbReference type="Pfam" id="PF13855">
    <property type="entry name" value="LRR_8"/>
    <property type="match status" value="1"/>
</dbReference>
<feature type="domain" description="Disease resistance R13L4/SHOC-2-like LRR" evidence="22">
    <location>
        <begin position="122"/>
        <end position="230"/>
    </location>
</feature>
<dbReference type="FunFam" id="3.80.10.10:FF:000041">
    <property type="entry name" value="LRR receptor-like serine/threonine-protein kinase ERECTA"/>
    <property type="match status" value="1"/>
</dbReference>
<comment type="caution">
    <text evidence="23">The sequence shown here is derived from an EMBL/GenBank/DDBJ whole genome shotgun (WGS) entry which is preliminary data.</text>
</comment>
<comment type="catalytic activity">
    <reaction evidence="18">
        <text>L-seryl-[protein] + ATP = O-phospho-L-seryl-[protein] + ADP + H(+)</text>
        <dbReference type="Rhea" id="RHEA:17989"/>
        <dbReference type="Rhea" id="RHEA-COMP:9863"/>
        <dbReference type="Rhea" id="RHEA-COMP:11604"/>
        <dbReference type="ChEBI" id="CHEBI:15378"/>
        <dbReference type="ChEBI" id="CHEBI:29999"/>
        <dbReference type="ChEBI" id="CHEBI:30616"/>
        <dbReference type="ChEBI" id="CHEBI:83421"/>
        <dbReference type="ChEBI" id="CHEBI:456216"/>
        <dbReference type="EC" id="2.7.11.1"/>
    </reaction>
</comment>
<evidence type="ECO:0000256" key="20">
    <source>
        <dbReference type="SAM" id="SignalP"/>
    </source>
</evidence>
<accession>A0AAP0MEY8</accession>
<dbReference type="PANTHER" id="PTHR48006:SF98">
    <property type="entry name" value="MALECTIN DOMAIN-CONTAINING PROTEIN"/>
    <property type="match status" value="1"/>
</dbReference>
<evidence type="ECO:0000256" key="17">
    <source>
        <dbReference type="ARBA" id="ARBA00047899"/>
    </source>
</evidence>
<evidence type="ECO:0000256" key="2">
    <source>
        <dbReference type="ARBA" id="ARBA00009592"/>
    </source>
</evidence>
<dbReference type="FunFam" id="2.60.120.430:FF:000002">
    <property type="entry name" value="Leucine-rich repeat receptor-like protein kinase"/>
    <property type="match status" value="1"/>
</dbReference>
<evidence type="ECO:0000256" key="11">
    <source>
        <dbReference type="ARBA" id="ARBA00022741"/>
    </source>
</evidence>
<gene>
    <name evidence="23" type="ORF">WN944_000238</name>
</gene>
<keyword evidence="9 20" id="KW-0732">Signal</keyword>
<keyword evidence="5" id="KW-0597">Phosphoprotein</keyword>
<sequence>MELLRPSLLLTVSLSLLQLVSAQTSTDPAEVDALNKLIDYWNLRSKINLTTIDPCTRDASWASENANPRVACDCTGNPCHITHLKIYALDIVGELPSELFMLRKLMDLNLGQNVLNGSIPAEIGQLSNMQYLSFSSNNFFGPLPKELGKLTSLQQLYIDSSGVTGSIPQEFANLKSLRILWASDNLFTGKIPEFFGTLTELADLRLQGTLLEGPIPRNFRALNKLEDLRIGDLSAEDSTLDFLESQKSLSILSLRNCRVSGKIPDQLGTFAKLQLLDLSFNKLTGQIPTSLQDLPMLQYLYLGNNNLSGELPVNIIAPNLIALDVSYNPLSGNLPRNFAKGGLSMNVIGSSINANNLQDGNTKCSNKVPSSSFSIKCGGTQIASASGIEFDDDSKTLEAASFYTSSGNQWAVSNTGNFISNPNGPLYIAQTDSQITGTLDSELYKTARISPSSLRYYGLGLKNGKYRIDLHFAEITMEDSLSWKGLGRRVFDVYIQGERVLRDFNIQKKAGGSKRALVKTFEANVTNTIIEIHFFWAGKGTCCIPFQGTYGPLVSAIHASQVSTGNGSSKGDKKHVGKIVGITVGCAAALVIISSVFYLWWTKDSSSHIRIFTDSPKQNLVR</sequence>
<keyword evidence="6" id="KW-0433">Leucine-rich repeat</keyword>
<evidence type="ECO:0000256" key="14">
    <source>
        <dbReference type="ARBA" id="ARBA00023136"/>
    </source>
</evidence>
<name>A0AAP0MEY8_9ROSI</name>
<evidence type="ECO:0000256" key="6">
    <source>
        <dbReference type="ARBA" id="ARBA00022614"/>
    </source>
</evidence>
<dbReference type="Proteomes" id="UP001428341">
    <property type="component" value="Unassembled WGS sequence"/>
</dbReference>
<evidence type="ECO:0000256" key="1">
    <source>
        <dbReference type="ARBA" id="ARBA00004479"/>
    </source>
</evidence>
<evidence type="ECO:0000259" key="21">
    <source>
        <dbReference type="Pfam" id="PF11721"/>
    </source>
</evidence>
<evidence type="ECO:0000256" key="4">
    <source>
        <dbReference type="ARBA" id="ARBA00022527"/>
    </source>
</evidence>
<evidence type="ECO:0000256" key="8">
    <source>
        <dbReference type="ARBA" id="ARBA00022692"/>
    </source>
</evidence>
<dbReference type="EMBL" id="JBCGBO010000004">
    <property type="protein sequence ID" value="KAK9207889.1"/>
    <property type="molecule type" value="Genomic_DNA"/>
</dbReference>
<evidence type="ECO:0000256" key="15">
    <source>
        <dbReference type="ARBA" id="ARBA00023170"/>
    </source>
</evidence>
<evidence type="ECO:0000256" key="7">
    <source>
        <dbReference type="ARBA" id="ARBA00022679"/>
    </source>
</evidence>
<dbReference type="FunFam" id="3.80.10.10:FF:000400">
    <property type="entry name" value="Nuclear pore complex protein NUP107"/>
    <property type="match status" value="1"/>
</dbReference>
<keyword evidence="16" id="KW-0325">Glycoprotein</keyword>
<evidence type="ECO:0000256" key="5">
    <source>
        <dbReference type="ARBA" id="ARBA00022553"/>
    </source>
</evidence>
<feature type="transmembrane region" description="Helical" evidence="19">
    <location>
        <begin position="579"/>
        <end position="601"/>
    </location>
</feature>
<dbReference type="InterPro" id="IPR032675">
    <property type="entry name" value="LRR_dom_sf"/>
</dbReference>
<keyword evidence="4" id="KW-0723">Serine/threonine-protein kinase</keyword>
<keyword evidence="13 19" id="KW-1133">Transmembrane helix</keyword>
<feature type="signal peptide" evidence="20">
    <location>
        <begin position="1"/>
        <end position="22"/>
    </location>
</feature>
<evidence type="ECO:0000313" key="24">
    <source>
        <dbReference type="Proteomes" id="UP001428341"/>
    </source>
</evidence>
<dbReference type="PANTHER" id="PTHR48006">
    <property type="entry name" value="LEUCINE-RICH REPEAT-CONTAINING PROTEIN DDB_G0281931-RELATED"/>
    <property type="match status" value="1"/>
</dbReference>
<evidence type="ECO:0000256" key="19">
    <source>
        <dbReference type="SAM" id="Phobius"/>
    </source>
</evidence>
<keyword evidence="4" id="KW-0418">Kinase</keyword>
<protein>
    <recommendedName>
        <fullName evidence="3">non-specific serine/threonine protein kinase</fullName>
        <ecNumber evidence="3">2.7.11.1</ecNumber>
    </recommendedName>
</protein>
<dbReference type="InterPro" id="IPR051824">
    <property type="entry name" value="LRR_Rcpt-Like_S/T_Kinase"/>
</dbReference>
<dbReference type="Gene3D" id="3.80.10.10">
    <property type="entry name" value="Ribonuclease Inhibitor"/>
    <property type="match status" value="2"/>
</dbReference>
<reference evidence="23 24" key="1">
    <citation type="submission" date="2024-05" db="EMBL/GenBank/DDBJ databases">
        <title>Haplotype-resolved chromosome-level genome assembly of Huyou (Citrus changshanensis).</title>
        <authorList>
            <person name="Miao C."/>
            <person name="Chen W."/>
            <person name="Wu Y."/>
            <person name="Wang L."/>
            <person name="Zhao S."/>
            <person name="Grierson D."/>
            <person name="Xu C."/>
            <person name="Chen K."/>
        </authorList>
    </citation>
    <scope>NUCLEOTIDE SEQUENCE [LARGE SCALE GENOMIC DNA]</scope>
    <source>
        <strain evidence="23">01-14</strain>
        <tissue evidence="23">Leaf</tissue>
    </source>
</reference>
<dbReference type="Pfam" id="PF23598">
    <property type="entry name" value="LRR_14"/>
    <property type="match status" value="1"/>
</dbReference>
<dbReference type="Gene3D" id="2.60.120.430">
    <property type="entry name" value="Galactose-binding lectin"/>
    <property type="match status" value="1"/>
</dbReference>
<dbReference type="InterPro" id="IPR021720">
    <property type="entry name" value="Malectin_dom"/>
</dbReference>
<feature type="domain" description="Malectin" evidence="21">
    <location>
        <begin position="373"/>
        <end position="557"/>
    </location>
</feature>
<evidence type="ECO:0000256" key="12">
    <source>
        <dbReference type="ARBA" id="ARBA00022840"/>
    </source>
</evidence>
<comment type="subcellular location">
    <subcellularLocation>
        <location evidence="1">Membrane</location>
        <topology evidence="1">Single-pass type I membrane protein</topology>
    </subcellularLocation>
</comment>
<comment type="catalytic activity">
    <reaction evidence="17">
        <text>L-threonyl-[protein] + ATP = O-phospho-L-threonyl-[protein] + ADP + H(+)</text>
        <dbReference type="Rhea" id="RHEA:46608"/>
        <dbReference type="Rhea" id="RHEA-COMP:11060"/>
        <dbReference type="Rhea" id="RHEA-COMP:11605"/>
        <dbReference type="ChEBI" id="CHEBI:15378"/>
        <dbReference type="ChEBI" id="CHEBI:30013"/>
        <dbReference type="ChEBI" id="CHEBI:30616"/>
        <dbReference type="ChEBI" id="CHEBI:61977"/>
        <dbReference type="ChEBI" id="CHEBI:456216"/>
        <dbReference type="EC" id="2.7.11.1"/>
    </reaction>
</comment>
<dbReference type="Pfam" id="PF00560">
    <property type="entry name" value="LRR_1"/>
    <property type="match status" value="1"/>
</dbReference>
<keyword evidence="10" id="KW-0677">Repeat</keyword>
<evidence type="ECO:0000256" key="16">
    <source>
        <dbReference type="ARBA" id="ARBA00023180"/>
    </source>
</evidence>
<organism evidence="23 24">
    <name type="scientific">Citrus x changshan-huyou</name>
    <dbReference type="NCBI Taxonomy" id="2935761"/>
    <lineage>
        <taxon>Eukaryota</taxon>
        <taxon>Viridiplantae</taxon>
        <taxon>Streptophyta</taxon>
        <taxon>Embryophyta</taxon>
        <taxon>Tracheophyta</taxon>
        <taxon>Spermatophyta</taxon>
        <taxon>Magnoliopsida</taxon>
        <taxon>eudicotyledons</taxon>
        <taxon>Gunneridae</taxon>
        <taxon>Pentapetalae</taxon>
        <taxon>rosids</taxon>
        <taxon>malvids</taxon>
        <taxon>Sapindales</taxon>
        <taxon>Rutaceae</taxon>
        <taxon>Aurantioideae</taxon>
        <taxon>Citrus</taxon>
    </lineage>
</organism>